<reference evidence="2" key="1">
    <citation type="submission" date="2016-11" db="EMBL/GenBank/DDBJ databases">
        <title>The genome sequence of Colletotrichum cuscutae.</title>
        <authorList>
            <person name="Baroncelli R."/>
        </authorList>
    </citation>
    <scope>NUCLEOTIDE SEQUENCE</scope>
    <source>
        <strain evidence="2">IMI 304802</strain>
    </source>
</reference>
<dbReference type="Proteomes" id="UP001239213">
    <property type="component" value="Unassembled WGS sequence"/>
</dbReference>
<feature type="compositionally biased region" description="Acidic residues" evidence="1">
    <location>
        <begin position="81"/>
        <end position="92"/>
    </location>
</feature>
<proteinExistence type="predicted"/>
<evidence type="ECO:0000313" key="3">
    <source>
        <dbReference type="Proteomes" id="UP001239213"/>
    </source>
</evidence>
<evidence type="ECO:0000313" key="2">
    <source>
        <dbReference type="EMBL" id="KAK1485430.1"/>
    </source>
</evidence>
<feature type="compositionally biased region" description="Pro residues" evidence="1">
    <location>
        <begin position="237"/>
        <end position="248"/>
    </location>
</feature>
<protein>
    <submittedName>
        <fullName evidence="2">Uncharacterized protein</fullName>
    </submittedName>
</protein>
<sequence length="326" mass="36353">MAVNWVWRARQLQRFAAQDPPHEYANCITKAHLRRAKLLAPDSTEMDPDEPMWPENWGLLPQSLPSFLTRGEWVSLPEYPADGEEGGEEEEVPMPKEVSKDPKEALKDPKESGKKAAATITTKPITNSTTKSKTQSTPQSTTQPPMRPPTKPPMEPRTRPKTRPMQPSTERSGLNKPQAKHDEPRLSTRTQVQAEGQVQVQGHRQTTAQEPGCPLLPSLLPSILPYSPLLSPSPATTAPPPPPPPPTSATPSTSLPLGIRVSGAWPEGEESREANIDTASSSRDREQPKYLVIEEDQEQPPPGTRSFTWDEMKECLEYLKHERRKR</sequence>
<gene>
    <name evidence="2" type="ORF">CCUS01_15307</name>
</gene>
<evidence type="ECO:0000256" key="1">
    <source>
        <dbReference type="SAM" id="MobiDB-lite"/>
    </source>
</evidence>
<feature type="compositionally biased region" description="Low complexity" evidence="1">
    <location>
        <begin position="191"/>
        <end position="202"/>
    </location>
</feature>
<feature type="region of interest" description="Disordered" evidence="1">
    <location>
        <begin position="75"/>
        <end position="309"/>
    </location>
</feature>
<feature type="compositionally biased region" description="Basic and acidic residues" evidence="1">
    <location>
        <begin position="93"/>
        <end position="114"/>
    </location>
</feature>
<feature type="compositionally biased region" description="Pro residues" evidence="1">
    <location>
        <begin position="145"/>
        <end position="155"/>
    </location>
</feature>
<feature type="compositionally biased region" description="Low complexity" evidence="1">
    <location>
        <begin position="115"/>
        <end position="144"/>
    </location>
</feature>
<accession>A0AAI9Y7U8</accession>
<dbReference type="EMBL" id="MPDP01000069">
    <property type="protein sequence ID" value="KAK1485430.1"/>
    <property type="molecule type" value="Genomic_DNA"/>
</dbReference>
<organism evidence="2 3">
    <name type="scientific">Colletotrichum cuscutae</name>
    <dbReference type="NCBI Taxonomy" id="1209917"/>
    <lineage>
        <taxon>Eukaryota</taxon>
        <taxon>Fungi</taxon>
        <taxon>Dikarya</taxon>
        <taxon>Ascomycota</taxon>
        <taxon>Pezizomycotina</taxon>
        <taxon>Sordariomycetes</taxon>
        <taxon>Hypocreomycetidae</taxon>
        <taxon>Glomerellales</taxon>
        <taxon>Glomerellaceae</taxon>
        <taxon>Colletotrichum</taxon>
        <taxon>Colletotrichum acutatum species complex</taxon>
    </lineage>
</organism>
<comment type="caution">
    <text evidence="2">The sequence shown here is derived from an EMBL/GenBank/DDBJ whole genome shotgun (WGS) entry which is preliminary data.</text>
</comment>
<feature type="compositionally biased region" description="Low complexity" evidence="1">
    <location>
        <begin position="215"/>
        <end position="236"/>
    </location>
</feature>
<dbReference type="AlphaFoldDB" id="A0AAI9Y7U8"/>
<name>A0AAI9Y7U8_9PEZI</name>
<keyword evidence="3" id="KW-1185">Reference proteome</keyword>